<keyword evidence="2" id="KW-1185">Reference proteome</keyword>
<comment type="caution">
    <text evidence="1">The sequence shown here is derived from an EMBL/GenBank/DDBJ whole genome shotgun (WGS) entry which is preliminary data.</text>
</comment>
<dbReference type="InterPro" id="IPR007497">
    <property type="entry name" value="SIMPL/DUF541"/>
</dbReference>
<sequence>MSSSVPQVPAPEAGGPQVVVRGEAVLQVEPELADVWVTVRVRARDRQTALERCQAAQEQVSAVANGAGDAVETLETTAVSVHLEVRDRRAPGEPVATVSTRLTVSRLDAVGDLVVRLGRLDDVDVTGPTWRLRPESPAVERARLDAVTDAVRRARQYAAAFGAHLTGLLEVSDAGLGGGGLRAAVSMASMTRFESSEPHLDITPPRQEVHGAVEVRFAMSAPDSSLWRTEVLPG</sequence>
<reference evidence="1 2" key="1">
    <citation type="submission" date="2019-06" db="EMBL/GenBank/DDBJ databases">
        <title>Sequencing the genomes of 1000 actinobacteria strains.</title>
        <authorList>
            <person name="Klenk H.-P."/>
        </authorList>
    </citation>
    <scope>NUCLEOTIDE SEQUENCE [LARGE SCALE GENOMIC DNA]</scope>
    <source>
        <strain evidence="1 2">DSM 46837</strain>
    </source>
</reference>
<dbReference type="PANTHER" id="PTHR34387:SF1">
    <property type="entry name" value="PERIPLASMIC IMMUNOGENIC PROTEIN"/>
    <property type="match status" value="1"/>
</dbReference>
<evidence type="ECO:0000313" key="1">
    <source>
        <dbReference type="EMBL" id="TQN44259.1"/>
    </source>
</evidence>
<dbReference type="PANTHER" id="PTHR34387">
    <property type="entry name" value="SLR1258 PROTEIN"/>
    <property type="match status" value="1"/>
</dbReference>
<accession>A0A543PJL7</accession>
<dbReference type="Proteomes" id="UP000319865">
    <property type="component" value="Unassembled WGS sequence"/>
</dbReference>
<evidence type="ECO:0008006" key="3">
    <source>
        <dbReference type="Google" id="ProtNLM"/>
    </source>
</evidence>
<gene>
    <name evidence="1" type="ORF">FHU33_3755</name>
</gene>
<protein>
    <recommendedName>
        <fullName evidence="3">DUF541 domain-containing protein</fullName>
    </recommendedName>
</protein>
<dbReference type="Gene3D" id="3.30.70.2970">
    <property type="entry name" value="Protein of unknown function (DUF541), domain 2"/>
    <property type="match status" value="1"/>
</dbReference>
<dbReference type="Pfam" id="PF04402">
    <property type="entry name" value="SIMPL"/>
    <property type="match status" value="1"/>
</dbReference>
<evidence type="ECO:0000313" key="2">
    <source>
        <dbReference type="Proteomes" id="UP000319865"/>
    </source>
</evidence>
<proteinExistence type="predicted"/>
<name>A0A543PJL7_9ACTN</name>
<organism evidence="1 2">
    <name type="scientific">Blastococcus colisei</name>
    <dbReference type="NCBI Taxonomy" id="1564162"/>
    <lineage>
        <taxon>Bacteria</taxon>
        <taxon>Bacillati</taxon>
        <taxon>Actinomycetota</taxon>
        <taxon>Actinomycetes</taxon>
        <taxon>Geodermatophilales</taxon>
        <taxon>Geodermatophilaceae</taxon>
        <taxon>Blastococcus</taxon>
    </lineage>
</organism>
<dbReference type="Gene3D" id="3.30.110.170">
    <property type="entry name" value="Protein of unknown function (DUF541), domain 1"/>
    <property type="match status" value="1"/>
</dbReference>
<dbReference type="GO" id="GO:0006974">
    <property type="term" value="P:DNA damage response"/>
    <property type="evidence" value="ECO:0007669"/>
    <property type="project" value="TreeGrafter"/>
</dbReference>
<dbReference type="AlphaFoldDB" id="A0A543PJL7"/>
<dbReference type="InterPro" id="IPR052022">
    <property type="entry name" value="26kDa_periplasmic_antigen"/>
</dbReference>
<dbReference type="EMBL" id="VFQE01000001">
    <property type="protein sequence ID" value="TQN44259.1"/>
    <property type="molecule type" value="Genomic_DNA"/>
</dbReference>
<dbReference type="RefSeq" id="WP_170182520.1">
    <property type="nucleotide sequence ID" value="NZ_VFQE01000001.1"/>
</dbReference>